<dbReference type="OrthoDB" id="10036721at2759"/>
<dbReference type="STRING" id="646526.A0A1W0E4M6"/>
<dbReference type="InterPro" id="IPR012340">
    <property type="entry name" value="NA-bd_OB-fold"/>
</dbReference>
<dbReference type="InterPro" id="IPR027925">
    <property type="entry name" value="MCM_N"/>
</dbReference>
<dbReference type="GO" id="GO:0003697">
    <property type="term" value="F:single-stranded DNA binding"/>
    <property type="evidence" value="ECO:0007669"/>
    <property type="project" value="TreeGrafter"/>
</dbReference>
<dbReference type="Pfam" id="PF14551">
    <property type="entry name" value="MCM_N"/>
    <property type="match status" value="1"/>
</dbReference>
<dbReference type="SMART" id="SM00350">
    <property type="entry name" value="MCM"/>
    <property type="match status" value="1"/>
</dbReference>
<dbReference type="AlphaFoldDB" id="A0A1W0E4M6"/>
<feature type="domain" description="MCM C-terminal AAA(+) ATPase" evidence="10">
    <location>
        <begin position="278"/>
        <end position="483"/>
    </location>
</feature>
<dbReference type="EC" id="3.6.4.12" evidence="2"/>
<dbReference type="InterPro" id="IPR033762">
    <property type="entry name" value="MCM_OB"/>
</dbReference>
<protein>
    <recommendedName>
        <fullName evidence="2">DNA helicase</fullName>
        <ecNumber evidence="2">3.6.4.12</ecNumber>
    </recommendedName>
</protein>
<dbReference type="Gene3D" id="2.40.50.140">
    <property type="entry name" value="Nucleic acid-binding proteins"/>
    <property type="match status" value="1"/>
</dbReference>
<evidence type="ECO:0000256" key="8">
    <source>
        <dbReference type="ARBA" id="ARBA00023242"/>
    </source>
</evidence>
<dbReference type="InterPro" id="IPR018525">
    <property type="entry name" value="MCM_CS"/>
</dbReference>
<dbReference type="GO" id="GO:0042555">
    <property type="term" value="C:MCM complex"/>
    <property type="evidence" value="ECO:0007669"/>
    <property type="project" value="UniProtKB-ARBA"/>
</dbReference>
<dbReference type="GO" id="GO:0043138">
    <property type="term" value="F:3'-5' DNA helicase activity"/>
    <property type="evidence" value="ECO:0007669"/>
    <property type="project" value="TreeGrafter"/>
</dbReference>
<dbReference type="GO" id="GO:0000727">
    <property type="term" value="P:double-strand break repair via break-induced replication"/>
    <property type="evidence" value="ECO:0007669"/>
    <property type="project" value="TreeGrafter"/>
</dbReference>
<name>A0A1W0E4M6_9MICR</name>
<evidence type="ECO:0000256" key="1">
    <source>
        <dbReference type="ARBA" id="ARBA00004123"/>
    </source>
</evidence>
<accession>A0A1W0E4M6</accession>
<comment type="caution">
    <text evidence="11">The sequence shown here is derived from an EMBL/GenBank/DDBJ whole genome shotgun (WGS) entry which is preliminary data.</text>
</comment>
<dbReference type="Pfam" id="PF17207">
    <property type="entry name" value="MCM_OB"/>
    <property type="match status" value="1"/>
</dbReference>
<keyword evidence="12" id="KW-1185">Reference proteome</keyword>
<proteinExistence type="inferred from homology"/>
<keyword evidence="4 9" id="KW-0547">Nucleotide-binding</keyword>
<dbReference type="GO" id="GO:0031261">
    <property type="term" value="C:DNA replication preinitiation complex"/>
    <property type="evidence" value="ECO:0007669"/>
    <property type="project" value="UniProtKB-ARBA"/>
</dbReference>
<dbReference type="GO" id="GO:0005524">
    <property type="term" value="F:ATP binding"/>
    <property type="evidence" value="ECO:0007669"/>
    <property type="project" value="UniProtKB-KW"/>
</dbReference>
<gene>
    <name evidence="11" type="primary">MCM5</name>
    <name evidence="11" type="ORF">EHP00_1780</name>
</gene>
<evidence type="ECO:0000259" key="10">
    <source>
        <dbReference type="PROSITE" id="PS50051"/>
    </source>
</evidence>
<evidence type="ECO:0000256" key="4">
    <source>
        <dbReference type="ARBA" id="ARBA00022741"/>
    </source>
</evidence>
<evidence type="ECO:0000313" key="12">
    <source>
        <dbReference type="Proteomes" id="UP000192758"/>
    </source>
</evidence>
<dbReference type="VEuPathDB" id="MicrosporidiaDB:EHP00_1780"/>
<sequence>MSYEANKIANIDLINQDKEITNDDILRMFHEFLCEFKSDGESYFTRLENNKVIGNNSIKIKLEHINAYNEMLYYHFSNNALAILEYIEREMKIQIEILSTSSITKIRDIKSHKANKIARVEGIVISTSSVFTKPNELVLECRNCSHRYVTREVIPRKCQNNANGQTEDCQLDPYVVIPELCTVTDVQYVKIQESFEDIPMGETPRHFSLMLSNQMTNKVSPGSKAKFTGVLVVKGNKCTMHVLGVEQEKQKVKSSFSQGEEATFYKLLSECNQKGESMYELISKSIAPNIFGKEEVKRALACMLFGGTRKTKEDGISLRGDINVLLLGDPGIAKSQFLKFMEMVSPISVYTSGRGSSAAGLTASVIKDKHSRGFYLEGGALVLADRGICCIDEFDKMGESDRVAIHEAMEQQTVSIAKAGITTVLNTRTAILAAANPVFGRYDDYKTPAENIEFGSTILSRFDMIFILKDAHSEADKETAKHVLNVHTRGAGENAEESETNKKNKTNIINIEMLRNYVQYAKTKVNPV</sequence>
<keyword evidence="8" id="KW-0539">Nucleus</keyword>
<dbReference type="GO" id="GO:0006270">
    <property type="term" value="P:DNA replication initiation"/>
    <property type="evidence" value="ECO:0007669"/>
    <property type="project" value="TreeGrafter"/>
</dbReference>
<dbReference type="GO" id="GO:0006279">
    <property type="term" value="P:premeiotic DNA replication"/>
    <property type="evidence" value="ECO:0007669"/>
    <property type="project" value="UniProtKB-ARBA"/>
</dbReference>
<keyword evidence="9" id="KW-0238">DNA-binding</keyword>
<dbReference type="PROSITE" id="PS50051">
    <property type="entry name" value="MCM_2"/>
    <property type="match status" value="1"/>
</dbReference>
<evidence type="ECO:0000256" key="3">
    <source>
        <dbReference type="ARBA" id="ARBA00022705"/>
    </source>
</evidence>
<evidence type="ECO:0000256" key="5">
    <source>
        <dbReference type="ARBA" id="ARBA00022801"/>
    </source>
</evidence>
<keyword evidence="6" id="KW-0347">Helicase</keyword>
<dbReference type="GO" id="GO:0005656">
    <property type="term" value="C:nuclear pre-replicative complex"/>
    <property type="evidence" value="ECO:0007669"/>
    <property type="project" value="UniProtKB-ARBA"/>
</dbReference>
<keyword evidence="3" id="KW-0235">DNA replication</keyword>
<dbReference type="InterPro" id="IPR027417">
    <property type="entry name" value="P-loop_NTPase"/>
</dbReference>
<organism evidence="11 12">
    <name type="scientific">Ecytonucleospora hepatopenaei</name>
    <dbReference type="NCBI Taxonomy" id="646526"/>
    <lineage>
        <taxon>Eukaryota</taxon>
        <taxon>Fungi</taxon>
        <taxon>Fungi incertae sedis</taxon>
        <taxon>Microsporidia</taxon>
        <taxon>Enterocytozoonidae</taxon>
        <taxon>Ecytonucleospora</taxon>
    </lineage>
</organism>
<dbReference type="Pfam" id="PF00493">
    <property type="entry name" value="MCM"/>
    <property type="match status" value="1"/>
</dbReference>
<dbReference type="EMBL" id="MNPJ01000022">
    <property type="protein sequence ID" value="OQS54149.1"/>
    <property type="molecule type" value="Genomic_DNA"/>
</dbReference>
<dbReference type="GO" id="GO:0016787">
    <property type="term" value="F:hydrolase activity"/>
    <property type="evidence" value="ECO:0007669"/>
    <property type="project" value="UniProtKB-KW"/>
</dbReference>
<keyword evidence="7 9" id="KW-0067">ATP-binding</keyword>
<dbReference type="PANTHER" id="PTHR11630:SF42">
    <property type="entry name" value="DNA REPLICATION LICENSING FACTOR MCM5"/>
    <property type="match status" value="1"/>
</dbReference>
<dbReference type="InterPro" id="IPR031327">
    <property type="entry name" value="MCM"/>
</dbReference>
<evidence type="ECO:0000256" key="2">
    <source>
        <dbReference type="ARBA" id="ARBA00012551"/>
    </source>
</evidence>
<evidence type="ECO:0000256" key="9">
    <source>
        <dbReference type="RuleBase" id="RU004070"/>
    </source>
</evidence>
<keyword evidence="5" id="KW-0378">Hydrolase</keyword>
<evidence type="ECO:0000256" key="7">
    <source>
        <dbReference type="ARBA" id="ARBA00022840"/>
    </source>
</evidence>
<dbReference type="Gene3D" id="2.20.28.10">
    <property type="match status" value="1"/>
</dbReference>
<dbReference type="Gene3D" id="3.40.50.300">
    <property type="entry name" value="P-loop containing nucleotide triphosphate hydrolases"/>
    <property type="match status" value="1"/>
</dbReference>
<dbReference type="SUPFAM" id="SSF52540">
    <property type="entry name" value="P-loop containing nucleoside triphosphate hydrolases"/>
    <property type="match status" value="1"/>
</dbReference>
<comment type="subcellular location">
    <subcellularLocation>
        <location evidence="1">Nucleus</location>
    </subcellularLocation>
</comment>
<reference evidence="11 12" key="1">
    <citation type="journal article" date="2017" name="Environ. Microbiol.">
        <title>Decay of the glycolytic pathway and adaptation to intranuclear parasitism within Enterocytozoonidae microsporidia.</title>
        <authorList>
            <person name="Wiredu Boakye D."/>
            <person name="Jaroenlak P."/>
            <person name="Prachumwat A."/>
            <person name="Williams T.A."/>
            <person name="Bateman K.S."/>
            <person name="Itsathitphaisarn O."/>
            <person name="Sritunyalucksana K."/>
            <person name="Paszkiewicz K.H."/>
            <person name="Moore K.A."/>
            <person name="Stentiford G.D."/>
            <person name="Williams B.A."/>
        </authorList>
    </citation>
    <scope>NUCLEOTIDE SEQUENCE [LARGE SCALE GENOMIC DNA]</scope>
    <source>
        <strain evidence="11 12">TH1</strain>
    </source>
</reference>
<dbReference type="GO" id="GO:0017116">
    <property type="term" value="F:single-stranded DNA helicase activity"/>
    <property type="evidence" value="ECO:0007669"/>
    <property type="project" value="TreeGrafter"/>
</dbReference>
<dbReference type="PRINTS" id="PR01657">
    <property type="entry name" value="MCMFAMILY"/>
</dbReference>
<dbReference type="Gene3D" id="3.30.1640.10">
    <property type="entry name" value="mini-chromosome maintenance (MCM) complex, chain A, domain 1"/>
    <property type="match status" value="1"/>
</dbReference>
<evidence type="ECO:0000313" key="11">
    <source>
        <dbReference type="EMBL" id="OQS54149.1"/>
    </source>
</evidence>
<comment type="similarity">
    <text evidence="9">Belongs to the MCM family.</text>
</comment>
<dbReference type="Proteomes" id="UP000192758">
    <property type="component" value="Unassembled WGS sequence"/>
</dbReference>
<dbReference type="PROSITE" id="PS00847">
    <property type="entry name" value="MCM_1"/>
    <property type="match status" value="1"/>
</dbReference>
<dbReference type="PANTHER" id="PTHR11630">
    <property type="entry name" value="DNA REPLICATION LICENSING FACTOR MCM FAMILY MEMBER"/>
    <property type="match status" value="1"/>
</dbReference>
<dbReference type="SUPFAM" id="SSF50249">
    <property type="entry name" value="Nucleic acid-binding proteins"/>
    <property type="match status" value="1"/>
</dbReference>
<dbReference type="GO" id="GO:0043596">
    <property type="term" value="C:nuclear replication fork"/>
    <property type="evidence" value="ECO:0007669"/>
    <property type="project" value="UniProtKB-ARBA"/>
</dbReference>
<evidence type="ECO:0000256" key="6">
    <source>
        <dbReference type="ARBA" id="ARBA00022806"/>
    </source>
</evidence>
<dbReference type="InterPro" id="IPR001208">
    <property type="entry name" value="MCM_dom"/>
</dbReference>